<proteinExistence type="predicted"/>
<keyword evidence="2" id="KW-1185">Reference proteome</keyword>
<dbReference type="Proteomes" id="UP000054928">
    <property type="component" value="Unassembled WGS sequence"/>
</dbReference>
<dbReference type="SUPFAM" id="SSF52540">
    <property type="entry name" value="P-loop containing nucleoside triphosphate hydrolases"/>
    <property type="match status" value="1"/>
</dbReference>
<evidence type="ECO:0000313" key="1">
    <source>
        <dbReference type="EMBL" id="CEG40437.1"/>
    </source>
</evidence>
<dbReference type="EMBL" id="CCYD01000494">
    <property type="protein sequence ID" value="CEG40437.1"/>
    <property type="molecule type" value="Genomic_DNA"/>
</dbReference>
<dbReference type="Gene3D" id="3.40.50.300">
    <property type="entry name" value="P-loop containing nucleotide triphosphate hydrolases"/>
    <property type="match status" value="1"/>
</dbReference>
<dbReference type="InterPro" id="IPR027417">
    <property type="entry name" value="P-loop_NTPase"/>
</dbReference>
<dbReference type="GO" id="GO:0016787">
    <property type="term" value="F:hydrolase activity"/>
    <property type="evidence" value="ECO:0007669"/>
    <property type="project" value="UniProtKB-KW"/>
</dbReference>
<dbReference type="OrthoDB" id="159597at2759"/>
<keyword evidence="1" id="KW-0378">Hydrolase</keyword>
<evidence type="ECO:0000313" key="2">
    <source>
        <dbReference type="Proteomes" id="UP000054928"/>
    </source>
</evidence>
<reference evidence="2" key="1">
    <citation type="submission" date="2014-09" db="EMBL/GenBank/DDBJ databases">
        <authorList>
            <person name="Sharma Rahul"/>
            <person name="Thines Marco"/>
        </authorList>
    </citation>
    <scope>NUCLEOTIDE SEQUENCE [LARGE SCALE GENOMIC DNA]</scope>
</reference>
<organism evidence="1 2">
    <name type="scientific">Plasmopara halstedii</name>
    <name type="common">Downy mildew of sunflower</name>
    <dbReference type="NCBI Taxonomy" id="4781"/>
    <lineage>
        <taxon>Eukaryota</taxon>
        <taxon>Sar</taxon>
        <taxon>Stramenopiles</taxon>
        <taxon>Oomycota</taxon>
        <taxon>Peronosporomycetes</taxon>
        <taxon>Peronosporales</taxon>
        <taxon>Peronosporaceae</taxon>
        <taxon>Plasmopara</taxon>
    </lineage>
</organism>
<name>A0A0P1AH60_PLAHL</name>
<protein>
    <submittedName>
        <fullName evidence="1">p-loop containing nucleoside triphosphate hydrolase</fullName>
    </submittedName>
</protein>
<accession>A0A0P1AH60</accession>
<dbReference type="OMA" id="HPHIWIT"/>
<dbReference type="GeneID" id="36405691"/>
<dbReference type="RefSeq" id="XP_024576806.1">
    <property type="nucleotide sequence ID" value="XM_024726095.1"/>
</dbReference>
<dbReference type="AlphaFoldDB" id="A0A0P1AH60"/>
<sequence length="386" mass="44537">MDRQWDARFNVPTDEDLGTLLANVKVLNDQHKFQYVLVGGVEIGDQPFRNDYLIRHVHCCLVYPNRVSKSSVLKQLGIKVGHGYYLVPRTRTLPVQGWIDHHKKEKTKINKCFVLFESGVPPTDTAGVVGFQKRSEHEKKRKLDEIIIEMKTMIEEGHEKEAFAKFPRNFLTYGEKLKAMINQKRDFFKSSGHPHIWITGPPGSGKSAILQVIYPTYYNKDLNNRFFDLYSPEFHTHVLLQDLDHQTIEKLGVQFIKTLCDEAGFPIDQKYKTPQLTRTTALVSSNFGIQDVLPEDMPGRNENLAALRRRFFEVNVSDFLRLLGLKLLSKYEITGLKLKGNLDPRKLFIHWDYLRNIPTGEEVPSEDVLQKLVKDAYYGVQTSVTE</sequence>